<sequence length="482" mass="56211">MVISQASVIKEYETKVHDTNGCPGHFTADEQRKVARLWTLLLDYFENNKDKSVKVNGEFLQKIERDWSDLDVHEGLSDEEPEEVTRRAWKFTKGDSTIRKFSIRSKKEKPNRERQALDRHVNETVQQYMDRIAGHHVTLIPDKFFPSFEHPSTETRDFRDTFWNAASIKQHPDFWVHRFLRACGWDVDKTFAMLKSVVEWRAAEAVDKINYEGEVGSGYDEVRLGFSKLVGRDRLGCPLLYVRVRRIMPRANEGFVFKRYLINQFECLQAATRKHTRTTMLYDFTGFCMENTPFSMVYFMVFLGIKYYAEASGVMILLVDSWLFTNFWNLIRPFLDANLSARIVFAKTVDEVRRFIDDDQLPTALGGKNTFESDFVLPKEGENAPMFELEGRKEAEKIWRVRISEFEKATKEWCSYVESTNSGNIADPNNSYAVKRDEAGERLCRAELELNKYTRSRNNLERTGLVDENGCLLLPQDKQQST</sequence>
<dbReference type="CDD" id="cd00170">
    <property type="entry name" value="SEC14"/>
    <property type="match status" value="1"/>
</dbReference>
<dbReference type="InterPro" id="IPR052432">
    <property type="entry name" value="PITP/CRAL-TRIO"/>
</dbReference>
<evidence type="ECO:0000313" key="2">
    <source>
        <dbReference type="EMBL" id="KAJ2674566.1"/>
    </source>
</evidence>
<dbReference type="Pfam" id="PF00650">
    <property type="entry name" value="CRAL_TRIO"/>
    <property type="match status" value="1"/>
</dbReference>
<dbReference type="Gene3D" id="3.40.525.10">
    <property type="entry name" value="CRAL-TRIO lipid binding domain"/>
    <property type="match status" value="1"/>
</dbReference>
<evidence type="ECO:0000259" key="1">
    <source>
        <dbReference type="PROSITE" id="PS50191"/>
    </source>
</evidence>
<dbReference type="PRINTS" id="PR00180">
    <property type="entry name" value="CRETINALDHBP"/>
</dbReference>
<dbReference type="SMART" id="SM01100">
    <property type="entry name" value="CRAL_TRIO_N"/>
    <property type="match status" value="1"/>
</dbReference>
<accession>A0A9W8G0L5</accession>
<dbReference type="EMBL" id="JANBTW010000056">
    <property type="protein sequence ID" value="KAJ2674566.1"/>
    <property type="molecule type" value="Genomic_DNA"/>
</dbReference>
<dbReference type="Proteomes" id="UP001151518">
    <property type="component" value="Unassembled WGS sequence"/>
</dbReference>
<evidence type="ECO:0000313" key="3">
    <source>
        <dbReference type="Proteomes" id="UP001151518"/>
    </source>
</evidence>
<dbReference type="PANTHER" id="PTHR46590">
    <property type="entry name" value="PHOSPHATIDYLINOSITOL TRANSFER PROTEIN CSR1-RELATED"/>
    <property type="match status" value="1"/>
</dbReference>
<dbReference type="SMART" id="SM00516">
    <property type="entry name" value="SEC14"/>
    <property type="match status" value="1"/>
</dbReference>
<protein>
    <submittedName>
        <fullName evidence="2">Phosphatidylinositol transfer protein csr1</fullName>
    </submittedName>
</protein>
<dbReference type="Pfam" id="PF03765">
    <property type="entry name" value="CRAL_TRIO_N"/>
    <property type="match status" value="1"/>
</dbReference>
<dbReference type="InterPro" id="IPR001251">
    <property type="entry name" value="CRAL-TRIO_dom"/>
</dbReference>
<dbReference type="SUPFAM" id="SSF52087">
    <property type="entry name" value="CRAL/TRIO domain"/>
    <property type="match status" value="1"/>
</dbReference>
<reference evidence="2" key="1">
    <citation type="submission" date="2022-07" db="EMBL/GenBank/DDBJ databases">
        <title>Phylogenomic reconstructions and comparative analyses of Kickxellomycotina fungi.</title>
        <authorList>
            <person name="Reynolds N.K."/>
            <person name="Stajich J.E."/>
            <person name="Barry K."/>
            <person name="Grigoriev I.V."/>
            <person name="Crous P."/>
            <person name="Smith M.E."/>
        </authorList>
    </citation>
    <scope>NUCLEOTIDE SEQUENCE</scope>
    <source>
        <strain evidence="2">NRRL 3115</strain>
    </source>
</reference>
<dbReference type="AlphaFoldDB" id="A0A9W8G0L5"/>
<dbReference type="InterPro" id="IPR036865">
    <property type="entry name" value="CRAL-TRIO_dom_sf"/>
</dbReference>
<comment type="caution">
    <text evidence="2">The sequence shown here is derived from an EMBL/GenBank/DDBJ whole genome shotgun (WGS) entry which is preliminary data.</text>
</comment>
<dbReference type="PROSITE" id="PS50191">
    <property type="entry name" value="CRAL_TRIO"/>
    <property type="match status" value="1"/>
</dbReference>
<dbReference type="OrthoDB" id="43460at2759"/>
<name>A0A9W8G0L5_9FUNG</name>
<dbReference type="InterPro" id="IPR011074">
    <property type="entry name" value="CRAL/TRIO_N_dom"/>
</dbReference>
<proteinExistence type="predicted"/>
<dbReference type="InterPro" id="IPR036273">
    <property type="entry name" value="CRAL/TRIO_N_dom_sf"/>
</dbReference>
<dbReference type="PANTHER" id="PTHR46590:SF1">
    <property type="entry name" value="PHOSPHATIDYLINOSITOL TRANSFER PROTEIN CSR1"/>
    <property type="match status" value="1"/>
</dbReference>
<gene>
    <name evidence="2" type="primary">CSR1_3</name>
    <name evidence="2" type="ORF">GGI25_004305</name>
</gene>
<organism evidence="2 3">
    <name type="scientific">Coemansia spiralis</name>
    <dbReference type="NCBI Taxonomy" id="417178"/>
    <lineage>
        <taxon>Eukaryota</taxon>
        <taxon>Fungi</taxon>
        <taxon>Fungi incertae sedis</taxon>
        <taxon>Zoopagomycota</taxon>
        <taxon>Kickxellomycotina</taxon>
        <taxon>Kickxellomycetes</taxon>
        <taxon>Kickxellales</taxon>
        <taxon>Kickxellaceae</taxon>
        <taxon>Coemansia</taxon>
    </lineage>
</organism>
<dbReference type="SUPFAM" id="SSF46938">
    <property type="entry name" value="CRAL/TRIO N-terminal domain"/>
    <property type="match status" value="1"/>
</dbReference>
<feature type="domain" description="CRAL-TRIO" evidence="1">
    <location>
        <begin position="229"/>
        <end position="373"/>
    </location>
</feature>